<proteinExistence type="inferred from homology"/>
<sequence length="436" mass="47939">MAAVLLLRLWLVLAVLIAPSWCLYGPNSDVIQLDEASFKSEVLRGDGVWLVEFYAPWCGHCQRLTPEWEKAAKVLKGVVNVAAVDATQHQQLASRHQVQGYPTIKVFGQDKRKPTDYQGQRAADDIIAAGLAAARKLVKDRQSGKKSSSKSSSSSSSSSKRSSRSDVVELTDSNFEEMVLNSNEQWFVEFYAPWCGHCKKLEPEWKQAATELKGQVMVGAVDATEHKELAATYQIQGFPTLKVFPAGPKTKDPLPYNGPREASDIVQYALNMLEEAGIDPAVPELTKQKEFDSACSGKRICVLAALPHILDSGKSGRNEYIEMLINVAKKLRGKPISLFWFEGGMQVELEASFGLTFGFPALVAVNKEKGAFAVQHGAFSQEGIVSFLNGVMIGKEKTTAVDPFPSIMKVDPWDGEDAAVQEEEFSLDELFADDEL</sequence>
<feature type="domain" description="Thioredoxin" evidence="14">
    <location>
        <begin position="141"/>
        <end position="275"/>
    </location>
</feature>
<dbReference type="PANTHER" id="PTHR45815:SF3">
    <property type="entry name" value="PROTEIN DISULFIDE-ISOMERASE A6"/>
    <property type="match status" value="1"/>
</dbReference>
<feature type="signal peptide" evidence="13">
    <location>
        <begin position="1"/>
        <end position="22"/>
    </location>
</feature>
<comment type="catalytic activity">
    <reaction evidence="1">
        <text>Catalyzes the rearrangement of -S-S- bonds in proteins.</text>
        <dbReference type="EC" id="5.3.4.1"/>
    </reaction>
</comment>
<dbReference type="CDD" id="cd03001">
    <property type="entry name" value="PDI_a_P5"/>
    <property type="match status" value="2"/>
</dbReference>
<keyword evidence="7" id="KW-0256">Endoplasmic reticulum</keyword>
<accession>A0A7S2V150</accession>
<dbReference type="InterPro" id="IPR036249">
    <property type="entry name" value="Thioredoxin-like_sf"/>
</dbReference>
<name>A0A7S2V150_9STRA</name>
<dbReference type="FunFam" id="3.40.30.10:FF:000032">
    <property type="entry name" value="Protein disulfide-isomerase A6 homolog"/>
    <property type="match status" value="1"/>
</dbReference>
<evidence type="ECO:0000256" key="2">
    <source>
        <dbReference type="ARBA" id="ARBA00004319"/>
    </source>
</evidence>
<evidence type="ECO:0000256" key="9">
    <source>
        <dbReference type="ARBA" id="ARBA00023235"/>
    </source>
</evidence>
<dbReference type="PROSITE" id="PS00194">
    <property type="entry name" value="THIOREDOXIN_1"/>
    <property type="match status" value="2"/>
</dbReference>
<feature type="region of interest" description="Disordered" evidence="12">
    <location>
        <begin position="139"/>
        <end position="168"/>
    </location>
</feature>
<dbReference type="PANTHER" id="PTHR45815">
    <property type="entry name" value="PROTEIN DISULFIDE-ISOMERASE A6"/>
    <property type="match status" value="1"/>
</dbReference>
<dbReference type="GO" id="GO:0005788">
    <property type="term" value="C:endoplasmic reticulum lumen"/>
    <property type="evidence" value="ECO:0007669"/>
    <property type="project" value="UniProtKB-SubCell"/>
</dbReference>
<keyword evidence="9" id="KW-0413">Isomerase</keyword>
<organism evidence="15">
    <name type="scientific">Fibrocapsa japonica</name>
    <dbReference type="NCBI Taxonomy" id="94617"/>
    <lineage>
        <taxon>Eukaryota</taxon>
        <taxon>Sar</taxon>
        <taxon>Stramenopiles</taxon>
        <taxon>Ochrophyta</taxon>
        <taxon>Raphidophyceae</taxon>
        <taxon>Chattonellales</taxon>
        <taxon>Chattonellaceae</taxon>
        <taxon>Fibrocapsa</taxon>
    </lineage>
</organism>
<feature type="chain" id="PRO_5030549674" description="protein disulfide-isomerase" evidence="13">
    <location>
        <begin position="23"/>
        <end position="436"/>
    </location>
</feature>
<dbReference type="InterPro" id="IPR013766">
    <property type="entry name" value="Thioredoxin_domain"/>
</dbReference>
<dbReference type="GO" id="GO:0034976">
    <property type="term" value="P:response to endoplasmic reticulum stress"/>
    <property type="evidence" value="ECO:0007669"/>
    <property type="project" value="TreeGrafter"/>
</dbReference>
<dbReference type="Gene3D" id="3.40.30.10">
    <property type="entry name" value="Glutaredoxin"/>
    <property type="match status" value="3"/>
</dbReference>
<dbReference type="InterPro" id="IPR017937">
    <property type="entry name" value="Thioredoxin_CS"/>
</dbReference>
<dbReference type="PRINTS" id="PR00421">
    <property type="entry name" value="THIOREDOXIN"/>
</dbReference>
<keyword evidence="5 13" id="KW-0732">Signal</keyword>
<comment type="subcellular location">
    <subcellularLocation>
        <location evidence="2">Endoplasmic reticulum lumen</location>
    </subcellularLocation>
</comment>
<gene>
    <name evidence="15" type="ORF">FJAP1339_LOCUS7905</name>
</gene>
<dbReference type="NCBIfam" id="TIGR01126">
    <property type="entry name" value="pdi_dom"/>
    <property type="match status" value="2"/>
</dbReference>
<protein>
    <recommendedName>
        <fullName evidence="4">protein disulfide-isomerase</fullName>
        <ecNumber evidence="4">5.3.4.1</ecNumber>
    </recommendedName>
</protein>
<evidence type="ECO:0000256" key="8">
    <source>
        <dbReference type="ARBA" id="ARBA00023157"/>
    </source>
</evidence>
<feature type="domain" description="Thioredoxin" evidence="14">
    <location>
        <begin position="12"/>
        <end position="136"/>
    </location>
</feature>
<dbReference type="GO" id="GO:0015035">
    <property type="term" value="F:protein-disulfide reductase activity"/>
    <property type="evidence" value="ECO:0007669"/>
    <property type="project" value="TreeGrafter"/>
</dbReference>
<evidence type="ECO:0000256" key="7">
    <source>
        <dbReference type="ARBA" id="ARBA00022824"/>
    </source>
</evidence>
<dbReference type="AlphaFoldDB" id="A0A7S2V150"/>
<keyword evidence="6" id="KW-0677">Repeat</keyword>
<dbReference type="GO" id="GO:0003756">
    <property type="term" value="F:protein disulfide isomerase activity"/>
    <property type="evidence" value="ECO:0007669"/>
    <property type="project" value="UniProtKB-EC"/>
</dbReference>
<dbReference type="Pfam" id="PF24541">
    <property type="entry name" value="Thioredox_PDIA6_C"/>
    <property type="match status" value="1"/>
</dbReference>
<evidence type="ECO:0000256" key="6">
    <source>
        <dbReference type="ARBA" id="ARBA00022737"/>
    </source>
</evidence>
<evidence type="ECO:0000256" key="13">
    <source>
        <dbReference type="SAM" id="SignalP"/>
    </source>
</evidence>
<evidence type="ECO:0000256" key="10">
    <source>
        <dbReference type="ARBA" id="ARBA00023284"/>
    </source>
</evidence>
<dbReference type="InterPro" id="IPR057305">
    <property type="entry name" value="Thioredox_PDIA6_C"/>
</dbReference>
<comment type="similarity">
    <text evidence="3 11">Belongs to the protein disulfide isomerase family.</text>
</comment>
<evidence type="ECO:0000256" key="1">
    <source>
        <dbReference type="ARBA" id="ARBA00001182"/>
    </source>
</evidence>
<evidence type="ECO:0000256" key="4">
    <source>
        <dbReference type="ARBA" id="ARBA00012723"/>
    </source>
</evidence>
<evidence type="ECO:0000313" key="15">
    <source>
        <dbReference type="EMBL" id="CAD9867139.1"/>
    </source>
</evidence>
<dbReference type="InterPro" id="IPR005788">
    <property type="entry name" value="PDI_thioredoxin-like_dom"/>
</dbReference>
<keyword evidence="8" id="KW-1015">Disulfide bond</keyword>
<evidence type="ECO:0000256" key="5">
    <source>
        <dbReference type="ARBA" id="ARBA00022729"/>
    </source>
</evidence>
<dbReference type="Pfam" id="PF00085">
    <property type="entry name" value="Thioredoxin"/>
    <property type="match status" value="2"/>
</dbReference>
<dbReference type="PROSITE" id="PS51352">
    <property type="entry name" value="THIOREDOXIN_2"/>
    <property type="match status" value="2"/>
</dbReference>
<dbReference type="FunFam" id="3.40.30.10:FF:000107">
    <property type="entry name" value="Protein disulfide-isomerase 5-2"/>
    <property type="match status" value="1"/>
</dbReference>
<evidence type="ECO:0000259" key="14">
    <source>
        <dbReference type="PROSITE" id="PS51352"/>
    </source>
</evidence>
<feature type="compositionally biased region" description="Low complexity" evidence="12">
    <location>
        <begin position="145"/>
        <end position="160"/>
    </location>
</feature>
<dbReference type="EC" id="5.3.4.1" evidence="4"/>
<dbReference type="EMBL" id="HBHR01015822">
    <property type="protein sequence ID" value="CAD9867139.1"/>
    <property type="molecule type" value="Transcribed_RNA"/>
</dbReference>
<keyword evidence="10" id="KW-0676">Redox-active center</keyword>
<reference evidence="15" key="1">
    <citation type="submission" date="2021-01" db="EMBL/GenBank/DDBJ databases">
        <authorList>
            <person name="Corre E."/>
            <person name="Pelletier E."/>
            <person name="Niang G."/>
            <person name="Scheremetjew M."/>
            <person name="Finn R."/>
            <person name="Kale V."/>
            <person name="Holt S."/>
            <person name="Cochrane G."/>
            <person name="Meng A."/>
            <person name="Brown T."/>
            <person name="Cohen L."/>
        </authorList>
    </citation>
    <scope>NUCLEOTIDE SEQUENCE</scope>
    <source>
        <strain evidence="15">CCMP1661</strain>
    </source>
</reference>
<evidence type="ECO:0000256" key="12">
    <source>
        <dbReference type="SAM" id="MobiDB-lite"/>
    </source>
</evidence>
<dbReference type="SUPFAM" id="SSF52833">
    <property type="entry name" value="Thioredoxin-like"/>
    <property type="match status" value="3"/>
</dbReference>
<evidence type="ECO:0000256" key="11">
    <source>
        <dbReference type="RuleBase" id="RU004208"/>
    </source>
</evidence>
<evidence type="ECO:0000256" key="3">
    <source>
        <dbReference type="ARBA" id="ARBA00006347"/>
    </source>
</evidence>